<keyword evidence="16" id="KW-1185">Reference proteome</keyword>
<dbReference type="GO" id="GO:0046872">
    <property type="term" value="F:metal ion binding"/>
    <property type="evidence" value="ECO:0007669"/>
    <property type="project" value="UniProtKB-KW"/>
</dbReference>
<dbReference type="RefSeq" id="XP_005848737.1">
    <property type="nucleotide sequence ID" value="XM_005848675.1"/>
</dbReference>
<dbReference type="Proteomes" id="UP000008141">
    <property type="component" value="Unassembled WGS sequence"/>
</dbReference>
<reference evidence="15 16" key="1">
    <citation type="journal article" date="2010" name="Plant Cell">
        <title>The Chlorella variabilis NC64A genome reveals adaptation to photosymbiosis, coevolution with viruses, and cryptic sex.</title>
        <authorList>
            <person name="Blanc G."/>
            <person name="Duncan G."/>
            <person name="Agarkova I."/>
            <person name="Borodovsky M."/>
            <person name="Gurnon J."/>
            <person name="Kuo A."/>
            <person name="Lindquist E."/>
            <person name="Lucas S."/>
            <person name="Pangilinan J."/>
            <person name="Polle J."/>
            <person name="Salamov A."/>
            <person name="Terry A."/>
            <person name="Yamada T."/>
            <person name="Dunigan D.D."/>
            <person name="Grigoriev I.V."/>
            <person name="Claverie J.M."/>
            <person name="Van Etten J.L."/>
        </authorList>
    </citation>
    <scope>NUCLEOTIDE SEQUENCE [LARGE SCALE GENOMIC DNA]</scope>
    <source>
        <strain evidence="15 16">NC64A</strain>
    </source>
</reference>
<evidence type="ECO:0000313" key="15">
    <source>
        <dbReference type="EMBL" id="EFN56635.1"/>
    </source>
</evidence>
<dbReference type="GO" id="GO:0008686">
    <property type="term" value="F:3,4-dihydroxy-2-butanone-4-phosphate synthase activity"/>
    <property type="evidence" value="ECO:0007669"/>
    <property type="project" value="TreeGrafter"/>
</dbReference>
<evidence type="ECO:0000256" key="1">
    <source>
        <dbReference type="ARBA" id="ARBA00001947"/>
    </source>
</evidence>
<evidence type="ECO:0000256" key="8">
    <source>
        <dbReference type="ARBA" id="ARBA00022741"/>
    </source>
</evidence>
<dbReference type="GO" id="GO:0003935">
    <property type="term" value="F:GTP cyclohydrolase II activity"/>
    <property type="evidence" value="ECO:0007669"/>
    <property type="project" value="UniProtKB-EC"/>
</dbReference>
<name>E1ZBF2_CHLVA</name>
<keyword evidence="10" id="KW-0862">Zinc</keyword>
<dbReference type="InterPro" id="IPR032677">
    <property type="entry name" value="GTP_cyclohydro_II"/>
</dbReference>
<dbReference type="InterPro" id="IPR000926">
    <property type="entry name" value="RibA"/>
</dbReference>
<dbReference type="STRING" id="554065.E1ZBF2"/>
<comment type="pathway">
    <text evidence="2">Cofactor biosynthesis; riboflavin biosynthesis; 5-amino-6-(D-ribitylamino)uracil from GTP: step 1/4.</text>
</comment>
<keyword evidence="11" id="KW-0342">GTP-binding</keyword>
<dbReference type="InParanoid" id="E1ZBF2"/>
<dbReference type="Pfam" id="PF00925">
    <property type="entry name" value="GTP_cyclohydro2"/>
    <property type="match status" value="1"/>
</dbReference>
<dbReference type="FunFam" id="3.40.50.10990:FF:000001">
    <property type="entry name" value="Riboflavin biosynthesis protein RibBA"/>
    <property type="match status" value="1"/>
</dbReference>
<keyword evidence="7" id="KW-0479">Metal-binding</keyword>
<keyword evidence="6" id="KW-0686">Riboflavin biosynthesis</keyword>
<proteinExistence type="inferred from homology"/>
<comment type="similarity">
    <text evidence="3">In the N-terminal section; belongs to the DHBP synthase family.</text>
</comment>
<dbReference type="Gene3D" id="3.40.50.10990">
    <property type="entry name" value="GTP cyclohydrolase II"/>
    <property type="match status" value="1"/>
</dbReference>
<gene>
    <name evidence="15" type="ORF">CHLNCDRAFT_34999</name>
</gene>
<evidence type="ECO:0000256" key="3">
    <source>
        <dbReference type="ARBA" id="ARBA00005520"/>
    </source>
</evidence>
<evidence type="ECO:0000256" key="6">
    <source>
        <dbReference type="ARBA" id="ARBA00022619"/>
    </source>
</evidence>
<dbReference type="GO" id="GO:0009231">
    <property type="term" value="P:riboflavin biosynthetic process"/>
    <property type="evidence" value="ECO:0007669"/>
    <property type="project" value="UniProtKB-KW"/>
</dbReference>
<evidence type="ECO:0000256" key="9">
    <source>
        <dbReference type="ARBA" id="ARBA00022801"/>
    </source>
</evidence>
<evidence type="ECO:0000256" key="13">
    <source>
        <dbReference type="SAM" id="MobiDB-lite"/>
    </source>
</evidence>
<evidence type="ECO:0000256" key="7">
    <source>
        <dbReference type="ARBA" id="ARBA00022723"/>
    </source>
</evidence>
<evidence type="ECO:0000256" key="2">
    <source>
        <dbReference type="ARBA" id="ARBA00004853"/>
    </source>
</evidence>
<evidence type="ECO:0000256" key="12">
    <source>
        <dbReference type="ARBA" id="ARBA00049295"/>
    </source>
</evidence>
<evidence type="ECO:0000256" key="4">
    <source>
        <dbReference type="ARBA" id="ARBA00008976"/>
    </source>
</evidence>
<sequence>MELAGWPCTLDTPCCSAGWCRGAPPPSRTAWLQPRRPAAAFGGRRRRAGGRVTAEAGSNGVNGFHRQQPAPAIIDHLQQDIAGPAEQPGVWTKFVAETLLPTKQGKFRLRGYRHTVDGGLTYTEPSVIIAGQPEGLADVPVRVHDACFTSEVLGSLKCDCREQLELAMDFIRDHPPGMVVYLQQEGRGIGLANKIAAYALQEKGLDTVDANRALGLPDDCREYSAVRHILADLRVSSIRLMTNNPRKLAELAGLGIPLTGRIPCQVQAQKYNAAYLSSKHRRMDHLLNPAMYSSGDEEAEEPAGQFCYWDHEVCGAGRPAGLGGGEGEWARGWGGEDWRRRCAGSGPALGMPGALPAGQRSAAWLQGSQAQCVACLGACA</sequence>
<dbReference type="eggNOG" id="KOG1284">
    <property type="taxonomic scope" value="Eukaryota"/>
</dbReference>
<dbReference type="NCBIfam" id="NF001591">
    <property type="entry name" value="PRK00393.1"/>
    <property type="match status" value="1"/>
</dbReference>
<dbReference type="AlphaFoldDB" id="E1ZBF2"/>
<evidence type="ECO:0000256" key="11">
    <source>
        <dbReference type="ARBA" id="ARBA00023134"/>
    </source>
</evidence>
<dbReference type="KEGG" id="cvr:CHLNCDRAFT_34999"/>
<dbReference type="PANTHER" id="PTHR21327">
    <property type="entry name" value="GTP CYCLOHYDROLASE II-RELATED"/>
    <property type="match status" value="1"/>
</dbReference>
<comment type="cofactor">
    <cofactor evidence="1">
        <name>Zn(2+)</name>
        <dbReference type="ChEBI" id="CHEBI:29105"/>
    </cofactor>
</comment>
<feature type="domain" description="GTP cyclohydrolase II" evidence="14">
    <location>
        <begin position="96"/>
        <end position="263"/>
    </location>
</feature>
<dbReference type="GO" id="GO:0005829">
    <property type="term" value="C:cytosol"/>
    <property type="evidence" value="ECO:0007669"/>
    <property type="project" value="TreeGrafter"/>
</dbReference>
<keyword evidence="9" id="KW-0378">Hydrolase</keyword>
<evidence type="ECO:0000256" key="10">
    <source>
        <dbReference type="ARBA" id="ARBA00022833"/>
    </source>
</evidence>
<accession>E1ZBF2</accession>
<dbReference type="OrthoDB" id="60371at2759"/>
<evidence type="ECO:0000259" key="14">
    <source>
        <dbReference type="Pfam" id="PF00925"/>
    </source>
</evidence>
<comment type="catalytic activity">
    <reaction evidence="12">
        <text>GTP + 4 H2O = 2,5-diamino-6-hydroxy-4-(5-phosphoribosylamino)-pyrimidine + formate + 2 phosphate + 3 H(+)</text>
        <dbReference type="Rhea" id="RHEA:23704"/>
        <dbReference type="ChEBI" id="CHEBI:15377"/>
        <dbReference type="ChEBI" id="CHEBI:15378"/>
        <dbReference type="ChEBI" id="CHEBI:15740"/>
        <dbReference type="ChEBI" id="CHEBI:37565"/>
        <dbReference type="ChEBI" id="CHEBI:43474"/>
        <dbReference type="ChEBI" id="CHEBI:58614"/>
        <dbReference type="EC" id="3.5.4.25"/>
    </reaction>
</comment>
<dbReference type="GeneID" id="17355985"/>
<dbReference type="GO" id="GO:0005525">
    <property type="term" value="F:GTP binding"/>
    <property type="evidence" value="ECO:0007669"/>
    <property type="project" value="UniProtKB-KW"/>
</dbReference>
<dbReference type="CDD" id="cd00641">
    <property type="entry name" value="GTP_cyclohydro2"/>
    <property type="match status" value="1"/>
</dbReference>
<dbReference type="InterPro" id="IPR036144">
    <property type="entry name" value="RibA-like_sf"/>
</dbReference>
<dbReference type="PANTHER" id="PTHR21327:SF47">
    <property type="entry name" value="GTP CYCLOHYDROLASE II DOMAIN-CONTAINING PROTEIN"/>
    <property type="match status" value="1"/>
</dbReference>
<dbReference type="EC" id="3.5.4.25" evidence="5"/>
<dbReference type="EMBL" id="GL433841">
    <property type="protein sequence ID" value="EFN56635.1"/>
    <property type="molecule type" value="Genomic_DNA"/>
</dbReference>
<protein>
    <recommendedName>
        <fullName evidence="5">GTP cyclohydrolase II</fullName>
        <ecNumber evidence="5">3.5.4.25</ecNumber>
    </recommendedName>
</protein>
<organism evidence="16">
    <name type="scientific">Chlorella variabilis</name>
    <name type="common">Green alga</name>
    <dbReference type="NCBI Taxonomy" id="554065"/>
    <lineage>
        <taxon>Eukaryota</taxon>
        <taxon>Viridiplantae</taxon>
        <taxon>Chlorophyta</taxon>
        <taxon>core chlorophytes</taxon>
        <taxon>Trebouxiophyceae</taxon>
        <taxon>Chlorellales</taxon>
        <taxon>Chlorellaceae</taxon>
        <taxon>Chlorella clade</taxon>
        <taxon>Chlorella</taxon>
    </lineage>
</organism>
<evidence type="ECO:0000313" key="16">
    <source>
        <dbReference type="Proteomes" id="UP000008141"/>
    </source>
</evidence>
<comment type="similarity">
    <text evidence="4">In the C-terminal section; belongs to the GTP cyclohydrolase II family.</text>
</comment>
<dbReference type="SUPFAM" id="SSF142695">
    <property type="entry name" value="RibA-like"/>
    <property type="match status" value="1"/>
</dbReference>
<keyword evidence="8" id="KW-0547">Nucleotide-binding</keyword>
<feature type="region of interest" description="Disordered" evidence="13">
    <location>
        <begin position="42"/>
        <end position="64"/>
    </location>
</feature>
<evidence type="ECO:0000256" key="5">
    <source>
        <dbReference type="ARBA" id="ARBA00012762"/>
    </source>
</evidence>